<evidence type="ECO:0000313" key="3">
    <source>
        <dbReference type="EMBL" id="MFF5297269.1"/>
    </source>
</evidence>
<dbReference type="Proteomes" id="UP001602245">
    <property type="component" value="Unassembled WGS sequence"/>
</dbReference>
<dbReference type="SUPFAM" id="SSF50129">
    <property type="entry name" value="GroES-like"/>
    <property type="match status" value="1"/>
</dbReference>
<sequence>MKAVLVDHYGPPEKYRVGEIETPHAGAGQIQVRIAASSLNAIDLRLATGAFGIALTFPHVPGCDFAGTVTEVGDGVTAYAIGDEVFGHGIPRALKGMLPFPKPSLTTGTLAEFAVFEADTPFIAPRPATLPAREAAALPTAGLTTNALLAQAKIQPDETVLVIGATGGVGTTLLPALRTKRTIATTRPGDEIVGADETVGYGEYPGEIDVVINLVLPTDQLKEAAKSLKPGGRLYTITFPAPKPEYIDRDDVTFEMVLDMESGVRDVTTLIPTIMKTYSLDDGPRAMVDFAREHTVGKLVVVP</sequence>
<keyword evidence="1" id="KW-0521">NADP</keyword>
<keyword evidence="4" id="KW-1185">Reference proteome</keyword>
<feature type="domain" description="Enoyl reductase (ER)" evidence="2">
    <location>
        <begin position="10"/>
        <end position="301"/>
    </location>
</feature>
<dbReference type="GO" id="GO:0016491">
    <property type="term" value="F:oxidoreductase activity"/>
    <property type="evidence" value="ECO:0007669"/>
    <property type="project" value="UniProtKB-KW"/>
</dbReference>
<dbReference type="SMART" id="SM00829">
    <property type="entry name" value="PKS_ER"/>
    <property type="match status" value="1"/>
</dbReference>
<dbReference type="Pfam" id="PF08240">
    <property type="entry name" value="ADH_N"/>
    <property type="match status" value="1"/>
</dbReference>
<comment type="caution">
    <text evidence="3">The sequence shown here is derived from an EMBL/GenBank/DDBJ whole genome shotgun (WGS) entry which is preliminary data.</text>
</comment>
<dbReference type="PANTHER" id="PTHR44154">
    <property type="entry name" value="QUINONE OXIDOREDUCTASE"/>
    <property type="match status" value="1"/>
</dbReference>
<dbReference type="RefSeq" id="WP_026206240.1">
    <property type="nucleotide sequence ID" value="NZ_JBIAZU010000010.1"/>
</dbReference>
<proteinExistence type="predicted"/>
<dbReference type="Gene3D" id="3.40.50.720">
    <property type="entry name" value="NAD(P)-binding Rossmann-like Domain"/>
    <property type="match status" value="1"/>
</dbReference>
<dbReference type="Gene3D" id="3.90.180.10">
    <property type="entry name" value="Medium-chain alcohol dehydrogenases, catalytic domain"/>
    <property type="match status" value="1"/>
</dbReference>
<dbReference type="InterPro" id="IPR013154">
    <property type="entry name" value="ADH-like_N"/>
</dbReference>
<dbReference type="SUPFAM" id="SSF51735">
    <property type="entry name" value="NAD(P)-binding Rossmann-fold domains"/>
    <property type="match status" value="1"/>
</dbReference>
<dbReference type="PANTHER" id="PTHR44154:SF1">
    <property type="entry name" value="QUINONE OXIDOREDUCTASE"/>
    <property type="match status" value="1"/>
</dbReference>
<reference evidence="3 4" key="1">
    <citation type="submission" date="2024-10" db="EMBL/GenBank/DDBJ databases">
        <title>The Natural Products Discovery Center: Release of the First 8490 Sequenced Strains for Exploring Actinobacteria Biosynthetic Diversity.</title>
        <authorList>
            <person name="Kalkreuter E."/>
            <person name="Kautsar S.A."/>
            <person name="Yang D."/>
            <person name="Bader C.D."/>
            <person name="Teijaro C.N."/>
            <person name="Fluegel L."/>
            <person name="Davis C.M."/>
            <person name="Simpson J.R."/>
            <person name="Lauterbach L."/>
            <person name="Steele A.D."/>
            <person name="Gui C."/>
            <person name="Meng S."/>
            <person name="Li G."/>
            <person name="Viehrig K."/>
            <person name="Ye F."/>
            <person name="Su P."/>
            <person name="Kiefer A.F."/>
            <person name="Nichols A."/>
            <person name="Cepeda A.J."/>
            <person name="Yan W."/>
            <person name="Fan B."/>
            <person name="Jiang Y."/>
            <person name="Adhikari A."/>
            <person name="Zheng C.-J."/>
            <person name="Schuster L."/>
            <person name="Cowan T.M."/>
            <person name="Smanski M.J."/>
            <person name="Chevrette M.G."/>
            <person name="De Carvalho L.P.S."/>
            <person name="Shen B."/>
        </authorList>
    </citation>
    <scope>NUCLEOTIDE SEQUENCE [LARGE SCALE GENOMIC DNA]</scope>
    <source>
        <strain evidence="3 4">NPDC000087</strain>
    </source>
</reference>
<dbReference type="InterPro" id="IPR011032">
    <property type="entry name" value="GroES-like_sf"/>
</dbReference>
<protein>
    <submittedName>
        <fullName evidence="3">NADP-dependent oxidoreductase</fullName>
        <ecNumber evidence="3">1.-.-.-</ecNumber>
    </submittedName>
</protein>
<gene>
    <name evidence="3" type="ORF">ACFY35_48240</name>
</gene>
<dbReference type="CDD" id="cd05289">
    <property type="entry name" value="MDR_like_2"/>
    <property type="match status" value="1"/>
</dbReference>
<evidence type="ECO:0000256" key="1">
    <source>
        <dbReference type="ARBA" id="ARBA00022857"/>
    </source>
</evidence>
<organism evidence="3 4">
    <name type="scientific">Paractinoplanes globisporus</name>
    <dbReference type="NCBI Taxonomy" id="113565"/>
    <lineage>
        <taxon>Bacteria</taxon>
        <taxon>Bacillati</taxon>
        <taxon>Actinomycetota</taxon>
        <taxon>Actinomycetes</taxon>
        <taxon>Micromonosporales</taxon>
        <taxon>Micromonosporaceae</taxon>
        <taxon>Paractinoplanes</taxon>
    </lineage>
</organism>
<dbReference type="EC" id="1.-.-.-" evidence="3"/>
<evidence type="ECO:0000313" key="4">
    <source>
        <dbReference type="Proteomes" id="UP001602245"/>
    </source>
</evidence>
<keyword evidence="3" id="KW-0560">Oxidoreductase</keyword>
<dbReference type="InterPro" id="IPR036291">
    <property type="entry name" value="NAD(P)-bd_dom_sf"/>
</dbReference>
<dbReference type="InterPro" id="IPR051603">
    <property type="entry name" value="Zinc-ADH_QOR/CCCR"/>
</dbReference>
<evidence type="ECO:0000259" key="2">
    <source>
        <dbReference type="SMART" id="SM00829"/>
    </source>
</evidence>
<dbReference type="InterPro" id="IPR020843">
    <property type="entry name" value="ER"/>
</dbReference>
<dbReference type="EMBL" id="JBIAZU010000010">
    <property type="protein sequence ID" value="MFF5297269.1"/>
    <property type="molecule type" value="Genomic_DNA"/>
</dbReference>
<accession>A0ABW6WXH1</accession>
<name>A0ABW6WXH1_9ACTN</name>